<proteinExistence type="predicted"/>
<dbReference type="GO" id="GO:0000155">
    <property type="term" value="F:phosphorelay sensor kinase activity"/>
    <property type="evidence" value="ECO:0007669"/>
    <property type="project" value="InterPro"/>
</dbReference>
<evidence type="ECO:0000259" key="6">
    <source>
        <dbReference type="PROSITE" id="PS50885"/>
    </source>
</evidence>
<dbReference type="Proteomes" id="UP000184038">
    <property type="component" value="Unassembled WGS sequence"/>
</dbReference>
<dbReference type="InterPro" id="IPR050640">
    <property type="entry name" value="Bact_2-comp_sensor_kinase"/>
</dbReference>
<comment type="subcellular location">
    <subcellularLocation>
        <location evidence="1">Membrane</location>
    </subcellularLocation>
</comment>
<protein>
    <submittedName>
        <fullName evidence="7">Two-component system, sensor histidine kinase YesM</fullName>
    </submittedName>
</protein>
<keyword evidence="5" id="KW-0812">Transmembrane</keyword>
<dbReference type="SMART" id="SM00387">
    <property type="entry name" value="HATPase_c"/>
    <property type="match status" value="1"/>
</dbReference>
<dbReference type="PANTHER" id="PTHR34220">
    <property type="entry name" value="SENSOR HISTIDINE KINASE YPDA"/>
    <property type="match status" value="1"/>
</dbReference>
<accession>A0A1M7LZB3</accession>
<dbReference type="Pfam" id="PF06580">
    <property type="entry name" value="His_kinase"/>
    <property type="match status" value="1"/>
</dbReference>
<dbReference type="InterPro" id="IPR036890">
    <property type="entry name" value="HATPase_C_sf"/>
</dbReference>
<evidence type="ECO:0000256" key="1">
    <source>
        <dbReference type="ARBA" id="ARBA00004370"/>
    </source>
</evidence>
<evidence type="ECO:0000313" key="7">
    <source>
        <dbReference type="EMBL" id="SHM83188.1"/>
    </source>
</evidence>
<feature type="transmembrane region" description="Helical" evidence="5">
    <location>
        <begin position="20"/>
        <end position="41"/>
    </location>
</feature>
<keyword evidence="2" id="KW-0597">Phosphoprotein</keyword>
<dbReference type="Gene3D" id="3.30.565.10">
    <property type="entry name" value="Histidine kinase-like ATPase, C-terminal domain"/>
    <property type="match status" value="1"/>
</dbReference>
<reference evidence="7 8" key="1">
    <citation type="submission" date="2016-11" db="EMBL/GenBank/DDBJ databases">
        <authorList>
            <person name="Jaros S."/>
            <person name="Januszkiewicz K."/>
            <person name="Wedrychowicz H."/>
        </authorList>
    </citation>
    <scope>NUCLEOTIDE SEQUENCE [LARGE SCALE GENOMIC DNA]</scope>
    <source>
        <strain evidence="7 8">DSM 15930</strain>
    </source>
</reference>
<dbReference type="InterPro" id="IPR003594">
    <property type="entry name" value="HATPase_dom"/>
</dbReference>
<evidence type="ECO:0000256" key="2">
    <source>
        <dbReference type="ARBA" id="ARBA00022553"/>
    </source>
</evidence>
<sequence>MLSFHVNFKKKITLKIKNQLYTVYLLGILIPVTIVGCYLILNTRSLLIKHHTAQINSDNIRVRSIILDVTTSVKNIADEIFSDNQLQEILSTTYGSKQEANAAIGSYDKFKKYLSRYAEIANITIYTMNDTIQDYTNFKKITPEIQRTEWYKEASNTARYLWHTRTVTDSKGINPANELTFSYRIPITQRGDYALLVMNISNNYLRSRINNNTFKTIITVNKDFIFYGNEKKLTETLALPIDYDQKYFTYSGSAFYNEEEALVELSTLIPIQSQDKLYIVTIDTEALKDTKQIILICVGTLLFSVFVPLLIVIFYANHFSNRINTLRSEMHKVSKGDYNIIHGFTGNDELSEVYSDLTTMITSIKEMDKEIYEGKINQQRLKNHQQKIEFEMLSSQINPHFLYNTLETIRMKALSNQDKDVATAVKLLGKYMRHNLESTGITISLRTELEYIEIYLTIQKLRFGDKINFAISIEPGFSTSNYYILSLLIQPIVENSIIHGLEEIESNGMIHINVSTDSTNDTVIIAVSDNGVGLTEEEHDKLLDKIHSREKRPNSSIGLFNIYQRIQLCYGTEYGLTITSVPDKGTTVSIILPLHYKWEDL</sequence>
<dbReference type="AlphaFoldDB" id="A0A1M7LZB3"/>
<name>A0A1M7LZB3_9FIRM</name>
<dbReference type="OrthoDB" id="9809348at2"/>
<dbReference type="STRING" id="1120996.SAMN02746066_03506"/>
<evidence type="ECO:0000313" key="8">
    <source>
        <dbReference type="Proteomes" id="UP000184038"/>
    </source>
</evidence>
<dbReference type="Gene3D" id="6.10.340.10">
    <property type="match status" value="1"/>
</dbReference>
<keyword evidence="5" id="KW-1133">Transmembrane helix</keyword>
<gene>
    <name evidence="7" type="ORF">SAMN02746066_03506</name>
</gene>
<keyword evidence="8" id="KW-1185">Reference proteome</keyword>
<evidence type="ECO:0000256" key="4">
    <source>
        <dbReference type="ARBA" id="ARBA00022777"/>
    </source>
</evidence>
<evidence type="ECO:0000256" key="3">
    <source>
        <dbReference type="ARBA" id="ARBA00022679"/>
    </source>
</evidence>
<keyword evidence="4 7" id="KW-0418">Kinase</keyword>
<keyword evidence="5" id="KW-0472">Membrane</keyword>
<keyword evidence="3" id="KW-0808">Transferase</keyword>
<dbReference type="GO" id="GO:0016020">
    <property type="term" value="C:membrane"/>
    <property type="evidence" value="ECO:0007669"/>
    <property type="project" value="UniProtKB-SubCell"/>
</dbReference>
<dbReference type="EMBL" id="FRCP01000018">
    <property type="protein sequence ID" value="SHM83188.1"/>
    <property type="molecule type" value="Genomic_DNA"/>
</dbReference>
<evidence type="ECO:0000256" key="5">
    <source>
        <dbReference type="SAM" id="Phobius"/>
    </source>
</evidence>
<dbReference type="InterPro" id="IPR003660">
    <property type="entry name" value="HAMP_dom"/>
</dbReference>
<feature type="transmembrane region" description="Helical" evidence="5">
    <location>
        <begin position="293"/>
        <end position="316"/>
    </location>
</feature>
<feature type="domain" description="HAMP" evidence="6">
    <location>
        <begin position="317"/>
        <end position="369"/>
    </location>
</feature>
<dbReference type="SUPFAM" id="SSF55874">
    <property type="entry name" value="ATPase domain of HSP90 chaperone/DNA topoisomerase II/histidine kinase"/>
    <property type="match status" value="1"/>
</dbReference>
<dbReference type="InterPro" id="IPR010559">
    <property type="entry name" value="Sig_transdc_His_kin_internal"/>
</dbReference>
<dbReference type="Pfam" id="PF02518">
    <property type="entry name" value="HATPase_c"/>
    <property type="match status" value="1"/>
</dbReference>
<dbReference type="RefSeq" id="WP_073289700.1">
    <property type="nucleotide sequence ID" value="NZ_FRCP01000018.1"/>
</dbReference>
<dbReference type="PROSITE" id="PS50885">
    <property type="entry name" value="HAMP"/>
    <property type="match status" value="1"/>
</dbReference>
<dbReference type="PANTHER" id="PTHR34220:SF7">
    <property type="entry name" value="SENSOR HISTIDINE KINASE YPDA"/>
    <property type="match status" value="1"/>
</dbReference>
<organism evidence="7 8">
    <name type="scientific">Anaerosporobacter mobilis DSM 15930</name>
    <dbReference type="NCBI Taxonomy" id="1120996"/>
    <lineage>
        <taxon>Bacteria</taxon>
        <taxon>Bacillati</taxon>
        <taxon>Bacillota</taxon>
        <taxon>Clostridia</taxon>
        <taxon>Lachnospirales</taxon>
        <taxon>Lachnospiraceae</taxon>
        <taxon>Anaerosporobacter</taxon>
    </lineage>
</organism>